<evidence type="ECO:0000256" key="9">
    <source>
        <dbReference type="ARBA" id="ARBA00023242"/>
    </source>
</evidence>
<keyword evidence="9" id="KW-0539">Nucleus</keyword>
<feature type="compositionally biased region" description="Polar residues" evidence="11">
    <location>
        <begin position="100"/>
        <end position="127"/>
    </location>
</feature>
<proteinExistence type="predicted"/>
<dbReference type="InterPro" id="IPR050636">
    <property type="entry name" value="C2H2-ZF_domain-containing"/>
</dbReference>
<dbReference type="AlphaFoldDB" id="A0AAD4MW23"/>
<dbReference type="InterPro" id="IPR036236">
    <property type="entry name" value="Znf_C2H2_sf"/>
</dbReference>
<dbReference type="InterPro" id="IPR013087">
    <property type="entry name" value="Znf_C2H2_type"/>
</dbReference>
<evidence type="ECO:0000256" key="4">
    <source>
        <dbReference type="ARBA" id="ARBA00022771"/>
    </source>
</evidence>
<comment type="caution">
    <text evidence="13">The sequence shown here is derived from an EMBL/GenBank/DDBJ whole genome shotgun (WGS) entry which is preliminary data.</text>
</comment>
<reference evidence="13" key="1">
    <citation type="submission" date="2022-01" db="EMBL/GenBank/DDBJ databases">
        <title>Genome Sequence Resource for Two Populations of Ditylenchus destructor, the Migratory Endoparasitic Phytonematode.</title>
        <authorList>
            <person name="Zhang H."/>
            <person name="Lin R."/>
            <person name="Xie B."/>
        </authorList>
    </citation>
    <scope>NUCLEOTIDE SEQUENCE</scope>
    <source>
        <strain evidence="13">BazhouSP</strain>
    </source>
</reference>
<evidence type="ECO:0000256" key="1">
    <source>
        <dbReference type="ARBA" id="ARBA00004123"/>
    </source>
</evidence>
<dbReference type="Pfam" id="PF00096">
    <property type="entry name" value="zf-C2H2"/>
    <property type="match status" value="1"/>
</dbReference>
<evidence type="ECO:0000313" key="13">
    <source>
        <dbReference type="EMBL" id="KAI1707087.1"/>
    </source>
</evidence>
<keyword evidence="3" id="KW-0677">Repeat</keyword>
<dbReference type="PANTHER" id="PTHR47772:SF14">
    <property type="entry name" value="OOCYTE ZINC FINGER PROTEIN XLCOF6.1-LIKE"/>
    <property type="match status" value="1"/>
</dbReference>
<dbReference type="PROSITE" id="PS00028">
    <property type="entry name" value="ZINC_FINGER_C2H2_1"/>
    <property type="match status" value="5"/>
</dbReference>
<dbReference type="FunFam" id="3.30.160.60:FF:001485">
    <property type="entry name" value="Krueppel-related zinc finger protein"/>
    <property type="match status" value="1"/>
</dbReference>
<dbReference type="GO" id="GO:0005634">
    <property type="term" value="C:nucleus"/>
    <property type="evidence" value="ECO:0007669"/>
    <property type="project" value="UniProtKB-SubCell"/>
</dbReference>
<evidence type="ECO:0000256" key="11">
    <source>
        <dbReference type="SAM" id="MobiDB-lite"/>
    </source>
</evidence>
<keyword evidence="5" id="KW-0862">Zinc</keyword>
<name>A0AAD4MW23_9BILA</name>
<evidence type="ECO:0000256" key="5">
    <source>
        <dbReference type="ARBA" id="ARBA00022833"/>
    </source>
</evidence>
<evidence type="ECO:0000256" key="7">
    <source>
        <dbReference type="ARBA" id="ARBA00023125"/>
    </source>
</evidence>
<dbReference type="EMBL" id="JAKKPZ010000043">
    <property type="protein sequence ID" value="KAI1707087.1"/>
    <property type="molecule type" value="Genomic_DNA"/>
</dbReference>
<evidence type="ECO:0000256" key="10">
    <source>
        <dbReference type="PROSITE-ProRule" id="PRU00042"/>
    </source>
</evidence>
<keyword evidence="7" id="KW-0238">DNA-binding</keyword>
<gene>
    <name evidence="13" type="ORF">DdX_12679</name>
</gene>
<dbReference type="SUPFAM" id="SSF57667">
    <property type="entry name" value="beta-beta-alpha zinc fingers"/>
    <property type="match status" value="2"/>
</dbReference>
<dbReference type="GO" id="GO:0008270">
    <property type="term" value="F:zinc ion binding"/>
    <property type="evidence" value="ECO:0007669"/>
    <property type="project" value="UniProtKB-KW"/>
</dbReference>
<accession>A0AAD4MW23</accession>
<dbReference type="Gene3D" id="3.30.160.60">
    <property type="entry name" value="Classic Zinc Finger"/>
    <property type="match status" value="5"/>
</dbReference>
<feature type="domain" description="C2H2-type" evidence="12">
    <location>
        <begin position="259"/>
        <end position="286"/>
    </location>
</feature>
<keyword evidence="2" id="KW-0479">Metal-binding</keyword>
<protein>
    <submittedName>
        <fullName evidence="13">Zinc-finger double domain-containing protein</fullName>
    </submittedName>
</protein>
<feature type="domain" description="C2H2-type" evidence="12">
    <location>
        <begin position="315"/>
        <end position="343"/>
    </location>
</feature>
<keyword evidence="8" id="KW-0804">Transcription</keyword>
<evidence type="ECO:0000256" key="6">
    <source>
        <dbReference type="ARBA" id="ARBA00023015"/>
    </source>
</evidence>
<keyword evidence="6" id="KW-0805">Transcription regulation</keyword>
<evidence type="ECO:0000256" key="2">
    <source>
        <dbReference type="ARBA" id="ARBA00022723"/>
    </source>
</evidence>
<sequence>MTVFDYQFSFRCSECGHHLDSLPQFEKHVWSYHLLDFAYRCALCGLPALTVDDLRDHYSQQHDPGAPIEYKRKVDQECDLKYLIANSLAVAVKLAENYQENTSRSDENTGPSCGNDENLSSTESYGSIENPPPESRAPSILTREDDHDSYTHNSHVTPLDGECAENFAEFHHYDPHSADNGTQVVEEHVTNQASEIIMDAESYHDYDRSRPPSIEHGFTFVDEHGNAISPISEDFIVKGEEVIVMGDLPSVPKKPLTYYKCDICGKLLRYPSKIEEHRRSHTGEKPFPCLHCDKRFTQKGALRCHERLHTGEKPYPCRWECGRSFVSASARLMHENTHAGIRSFACKYCGQLFAKKYHVERHEKRHKSPSYSIPSVKALTGLEAAGEHLFNVLDAVTEVVDSVQKSKQTRQRSLNANEMSNSLPNHHIPNHRTEIHNAQNQYIDVGSVVEY</sequence>
<dbReference type="SMART" id="SM00355">
    <property type="entry name" value="ZnF_C2H2"/>
    <property type="match status" value="6"/>
</dbReference>
<organism evidence="13 14">
    <name type="scientific">Ditylenchus destructor</name>
    <dbReference type="NCBI Taxonomy" id="166010"/>
    <lineage>
        <taxon>Eukaryota</taxon>
        <taxon>Metazoa</taxon>
        <taxon>Ecdysozoa</taxon>
        <taxon>Nematoda</taxon>
        <taxon>Chromadorea</taxon>
        <taxon>Rhabditida</taxon>
        <taxon>Tylenchina</taxon>
        <taxon>Tylenchomorpha</taxon>
        <taxon>Sphaerularioidea</taxon>
        <taxon>Anguinidae</taxon>
        <taxon>Anguininae</taxon>
        <taxon>Ditylenchus</taxon>
    </lineage>
</organism>
<evidence type="ECO:0000256" key="8">
    <source>
        <dbReference type="ARBA" id="ARBA00023163"/>
    </source>
</evidence>
<comment type="subcellular location">
    <subcellularLocation>
        <location evidence="1">Nucleus</location>
    </subcellularLocation>
</comment>
<keyword evidence="4 10" id="KW-0863">Zinc-finger</keyword>
<dbReference type="Proteomes" id="UP001201812">
    <property type="component" value="Unassembled WGS sequence"/>
</dbReference>
<dbReference type="PANTHER" id="PTHR47772">
    <property type="entry name" value="ZINC FINGER PROTEIN 200"/>
    <property type="match status" value="1"/>
</dbReference>
<keyword evidence="14" id="KW-1185">Reference proteome</keyword>
<dbReference type="GO" id="GO:0003677">
    <property type="term" value="F:DNA binding"/>
    <property type="evidence" value="ECO:0007669"/>
    <property type="project" value="UniProtKB-KW"/>
</dbReference>
<feature type="domain" description="C2H2-type" evidence="12">
    <location>
        <begin position="344"/>
        <end position="371"/>
    </location>
</feature>
<evidence type="ECO:0000259" key="12">
    <source>
        <dbReference type="PROSITE" id="PS50157"/>
    </source>
</evidence>
<feature type="domain" description="C2H2-type" evidence="12">
    <location>
        <begin position="287"/>
        <end position="314"/>
    </location>
</feature>
<feature type="region of interest" description="Disordered" evidence="11">
    <location>
        <begin position="100"/>
        <end position="140"/>
    </location>
</feature>
<evidence type="ECO:0000256" key="3">
    <source>
        <dbReference type="ARBA" id="ARBA00022737"/>
    </source>
</evidence>
<dbReference type="PROSITE" id="PS50157">
    <property type="entry name" value="ZINC_FINGER_C2H2_2"/>
    <property type="match status" value="4"/>
</dbReference>
<evidence type="ECO:0000313" key="14">
    <source>
        <dbReference type="Proteomes" id="UP001201812"/>
    </source>
</evidence>